<protein>
    <submittedName>
        <fullName evidence="5">FAD-binding protein</fullName>
    </submittedName>
</protein>
<evidence type="ECO:0000256" key="1">
    <source>
        <dbReference type="ARBA" id="ARBA00001974"/>
    </source>
</evidence>
<gene>
    <name evidence="5" type="ORF">FOY51_16795</name>
</gene>
<dbReference type="PRINTS" id="PR00420">
    <property type="entry name" value="RNGMNOXGNASE"/>
</dbReference>
<evidence type="ECO:0000259" key="4">
    <source>
        <dbReference type="Pfam" id="PF01494"/>
    </source>
</evidence>
<dbReference type="Gene3D" id="3.50.50.60">
    <property type="entry name" value="FAD/NAD(P)-binding domain"/>
    <property type="match status" value="1"/>
</dbReference>
<dbReference type="AlphaFoldDB" id="A0A5A7S975"/>
<dbReference type="OrthoDB" id="8670884at2"/>
<evidence type="ECO:0000313" key="5">
    <source>
        <dbReference type="EMBL" id="KAA0022034.1"/>
    </source>
</evidence>
<dbReference type="Pfam" id="PF01494">
    <property type="entry name" value="FAD_binding_3"/>
    <property type="match status" value="1"/>
</dbReference>
<dbReference type="GO" id="GO:0016709">
    <property type="term" value="F:oxidoreductase activity, acting on paired donors, with incorporation or reduction of molecular oxygen, NAD(P)H as one donor, and incorporation of one atom of oxygen"/>
    <property type="evidence" value="ECO:0007669"/>
    <property type="project" value="UniProtKB-ARBA"/>
</dbReference>
<dbReference type="Gene3D" id="3.30.70.2450">
    <property type="match status" value="1"/>
</dbReference>
<dbReference type="InterPro" id="IPR002938">
    <property type="entry name" value="FAD-bd"/>
</dbReference>
<comment type="caution">
    <text evidence="5">The sequence shown here is derived from an EMBL/GenBank/DDBJ whole genome shotgun (WGS) entry which is preliminary data.</text>
</comment>
<dbReference type="PANTHER" id="PTHR43004">
    <property type="entry name" value="TRK SYSTEM POTASSIUM UPTAKE PROTEIN"/>
    <property type="match status" value="1"/>
</dbReference>
<sequence length="386" mass="41060">MTGEVKMNLPEKAEVVVVGAGPAGLTTACTLRGAGVDVLVLDAADRVTTQSRAAVIHARTLEVLESIDVSRRLVDEGVPVPIFTVRERSKTLARLDFGALDTAYPYALMLPQSRTEEILEARLGELGGYVHRSVAVRDVVASATGATVQTADGQSVTARYVVGSDGMHSVVRDAVGIDFVGGAYEQSFVLADVRMTWPLSRNEVQLFFAPAGLVVVAPLPGGRHRIVATMDDAPQNPSVADVAALMDERAPAGTHIDDVVWSSRFRVQHRIASTYRSGSILLAGDAAHVHSPAGGQGMNTGIQDAVDLGDTLNGVLTQQRPESTLDEYQTRRRPVAIKVVAMTDRMTRAATVRGAAPRVVRNTVVATAMRIPSVRTALATRIAELA</sequence>
<comment type="cofactor">
    <cofactor evidence="1">
        <name>FAD</name>
        <dbReference type="ChEBI" id="CHEBI:57692"/>
    </cofactor>
</comment>
<evidence type="ECO:0000256" key="2">
    <source>
        <dbReference type="ARBA" id="ARBA00022630"/>
    </source>
</evidence>
<dbReference type="Proteomes" id="UP000322244">
    <property type="component" value="Unassembled WGS sequence"/>
</dbReference>
<dbReference type="GO" id="GO:0071949">
    <property type="term" value="F:FAD binding"/>
    <property type="evidence" value="ECO:0007669"/>
    <property type="project" value="InterPro"/>
</dbReference>
<dbReference type="EMBL" id="VLNY01000007">
    <property type="protein sequence ID" value="KAA0022034.1"/>
    <property type="molecule type" value="Genomic_DNA"/>
</dbReference>
<feature type="domain" description="FAD-binding" evidence="4">
    <location>
        <begin position="13"/>
        <end position="341"/>
    </location>
</feature>
<dbReference type="PANTHER" id="PTHR43004:SF19">
    <property type="entry name" value="BINDING MONOOXYGENASE, PUTATIVE (JCVI)-RELATED"/>
    <property type="match status" value="1"/>
</dbReference>
<dbReference type="PROSITE" id="PS51257">
    <property type="entry name" value="PROKAR_LIPOPROTEIN"/>
    <property type="match status" value="1"/>
</dbReference>
<keyword evidence="2" id="KW-0285">Flavoprotein</keyword>
<name>A0A5A7S975_9NOCA</name>
<keyword evidence="3" id="KW-0274">FAD</keyword>
<evidence type="ECO:0000256" key="3">
    <source>
        <dbReference type="ARBA" id="ARBA00022827"/>
    </source>
</evidence>
<keyword evidence="6" id="KW-1185">Reference proteome</keyword>
<dbReference type="InterPro" id="IPR050641">
    <property type="entry name" value="RIFMO-like"/>
</dbReference>
<accession>A0A5A7S975</accession>
<evidence type="ECO:0000313" key="6">
    <source>
        <dbReference type="Proteomes" id="UP000322244"/>
    </source>
</evidence>
<dbReference type="InterPro" id="IPR036188">
    <property type="entry name" value="FAD/NAD-bd_sf"/>
</dbReference>
<dbReference type="SUPFAM" id="SSF51905">
    <property type="entry name" value="FAD/NAD(P)-binding domain"/>
    <property type="match status" value="1"/>
</dbReference>
<organism evidence="5 6">
    <name type="scientific">Antrihabitans cavernicola</name>
    <dbReference type="NCBI Taxonomy" id="2495913"/>
    <lineage>
        <taxon>Bacteria</taxon>
        <taxon>Bacillati</taxon>
        <taxon>Actinomycetota</taxon>
        <taxon>Actinomycetes</taxon>
        <taxon>Mycobacteriales</taxon>
        <taxon>Nocardiaceae</taxon>
        <taxon>Antrihabitans</taxon>
    </lineage>
</organism>
<proteinExistence type="predicted"/>
<reference evidence="5 6" key="1">
    <citation type="submission" date="2019-07" db="EMBL/GenBank/DDBJ databases">
        <title>Rhodococcus cavernicolus sp. nov., isolated from a cave.</title>
        <authorList>
            <person name="Lee S.D."/>
        </authorList>
    </citation>
    <scope>NUCLEOTIDE SEQUENCE [LARGE SCALE GENOMIC DNA]</scope>
    <source>
        <strain evidence="5 6">C1-24</strain>
    </source>
</reference>